<reference evidence="1" key="1">
    <citation type="submission" date="2022-11" db="EMBL/GenBank/DDBJ databases">
        <title>Hoeflea poritis sp. nov., isolated from scleractinian coral Porites lutea.</title>
        <authorList>
            <person name="Zhang G."/>
            <person name="Wei Q."/>
            <person name="Cai L."/>
        </authorList>
    </citation>
    <scope>NUCLEOTIDE SEQUENCE</scope>
    <source>
        <strain evidence="1">E7-10</strain>
    </source>
</reference>
<dbReference type="RefSeq" id="WP_271092740.1">
    <property type="nucleotide sequence ID" value="NZ_JAPJZH010000037.1"/>
</dbReference>
<gene>
    <name evidence="1" type="ORF">OOZ53_26130</name>
</gene>
<comment type="caution">
    <text evidence="1">The sequence shown here is derived from an EMBL/GenBank/DDBJ whole genome shotgun (WGS) entry which is preliminary data.</text>
</comment>
<organism evidence="1 2">
    <name type="scientific">Hoeflea poritis</name>
    <dbReference type="NCBI Taxonomy" id="2993659"/>
    <lineage>
        <taxon>Bacteria</taxon>
        <taxon>Pseudomonadati</taxon>
        <taxon>Pseudomonadota</taxon>
        <taxon>Alphaproteobacteria</taxon>
        <taxon>Hyphomicrobiales</taxon>
        <taxon>Rhizobiaceae</taxon>
        <taxon>Hoeflea</taxon>
    </lineage>
</organism>
<sequence length="58" mass="6055">MTGLPEAPYPACLPPGKAHRMLVGALSSLREGPDMLRAIEAVSAKPDSRQKPLSSIAA</sequence>
<dbReference type="Proteomes" id="UP001148313">
    <property type="component" value="Unassembled WGS sequence"/>
</dbReference>
<protein>
    <submittedName>
        <fullName evidence="1">Uncharacterized protein</fullName>
    </submittedName>
</protein>
<evidence type="ECO:0000313" key="2">
    <source>
        <dbReference type="Proteomes" id="UP001148313"/>
    </source>
</evidence>
<dbReference type="EMBL" id="JAPJZH010000037">
    <property type="protein sequence ID" value="MDA4848857.1"/>
    <property type="molecule type" value="Genomic_DNA"/>
</dbReference>
<keyword evidence="2" id="KW-1185">Reference proteome</keyword>
<proteinExistence type="predicted"/>
<evidence type="ECO:0000313" key="1">
    <source>
        <dbReference type="EMBL" id="MDA4848857.1"/>
    </source>
</evidence>
<name>A0ABT4VXV0_9HYPH</name>
<accession>A0ABT4VXV0</accession>